<protein>
    <submittedName>
        <fullName evidence="7">Peroxiredoxin family protein</fullName>
        <ecNumber evidence="7">1.11.1.24</ecNumber>
    </submittedName>
</protein>
<sequence>MNIRYFLALATLAMTYHTANAQTPLKPGVWRGATKTATGIEIPFNFEVTNTGAKTQIAIINGSERFKVTDVKYKGDSVFIHMPLFDSEFRLKHKGGNLTGHWIKNIGVKLVAMDFEATPNTTWRFKIPQKPAANITGRWSVPFVDEGKTDLTVGEFKQVGAKVTGTFLSTTGDYRFLEGVVSGNDLSLSAFDGGHDYLFTGKIVGDKIVDGKFYAGLTSVETWSGVKDANAKLPDAYSLTELKPGYKKLAFTFNDLSGKKVSLTDARFKNKVVIVQILGSWCPNCMDETNYLVDYYKRFHPKGVEVVGLAYERTKDFANSQRTVKQLKSRFNIPYPLLITGYTPSNGDPAKSLPMLAKVVGFPTTIIIDKKGDVRKIHTGFSGPGTGEHYKEFIAEFEKLTTNLLAERS</sequence>
<dbReference type="Gene3D" id="3.40.30.10">
    <property type="entry name" value="Glutaredoxin"/>
    <property type="match status" value="1"/>
</dbReference>
<name>A0ABW5YCX0_9SPHI</name>
<dbReference type="RefSeq" id="WP_377185021.1">
    <property type="nucleotide sequence ID" value="NZ_JBHUPD010000002.1"/>
</dbReference>
<keyword evidence="4" id="KW-0676">Redox-active center</keyword>
<keyword evidence="5" id="KW-0732">Signal</keyword>
<feature type="chain" id="PRO_5045773154" evidence="5">
    <location>
        <begin position="22"/>
        <end position="409"/>
    </location>
</feature>
<dbReference type="EC" id="1.11.1.24" evidence="7"/>
<dbReference type="EMBL" id="JBHUPD010000002">
    <property type="protein sequence ID" value="MFD2872869.1"/>
    <property type="molecule type" value="Genomic_DNA"/>
</dbReference>
<evidence type="ECO:0000256" key="3">
    <source>
        <dbReference type="ARBA" id="ARBA00023157"/>
    </source>
</evidence>
<keyword evidence="8" id="KW-1185">Reference proteome</keyword>
<feature type="domain" description="Thioredoxin" evidence="6">
    <location>
        <begin position="242"/>
        <end position="399"/>
    </location>
</feature>
<dbReference type="Proteomes" id="UP001597557">
    <property type="component" value="Unassembled WGS sequence"/>
</dbReference>
<dbReference type="PANTHER" id="PTHR42852">
    <property type="entry name" value="THIOL:DISULFIDE INTERCHANGE PROTEIN DSBE"/>
    <property type="match status" value="1"/>
</dbReference>
<comment type="caution">
    <text evidence="7">The sequence shown here is derived from an EMBL/GenBank/DDBJ whole genome shotgun (WGS) entry which is preliminary data.</text>
</comment>
<dbReference type="InterPro" id="IPR000866">
    <property type="entry name" value="AhpC/TSA"/>
</dbReference>
<dbReference type="CDD" id="cd02966">
    <property type="entry name" value="TlpA_like_family"/>
    <property type="match status" value="1"/>
</dbReference>
<feature type="signal peptide" evidence="5">
    <location>
        <begin position="1"/>
        <end position="21"/>
    </location>
</feature>
<dbReference type="PANTHER" id="PTHR42852:SF6">
    <property type="entry name" value="THIOL:DISULFIDE INTERCHANGE PROTEIN DSBE"/>
    <property type="match status" value="1"/>
</dbReference>
<accession>A0ABW5YCX0</accession>
<evidence type="ECO:0000256" key="2">
    <source>
        <dbReference type="ARBA" id="ARBA00022748"/>
    </source>
</evidence>
<keyword evidence="3" id="KW-1015">Disulfide bond</keyword>
<dbReference type="GO" id="GO:0140824">
    <property type="term" value="F:thioredoxin-dependent peroxiredoxin activity"/>
    <property type="evidence" value="ECO:0007669"/>
    <property type="project" value="UniProtKB-EC"/>
</dbReference>
<keyword evidence="7" id="KW-0575">Peroxidase</keyword>
<keyword evidence="7" id="KW-0560">Oxidoreductase</keyword>
<dbReference type="InterPro" id="IPR050553">
    <property type="entry name" value="Thioredoxin_ResA/DsbE_sf"/>
</dbReference>
<evidence type="ECO:0000256" key="1">
    <source>
        <dbReference type="ARBA" id="ARBA00004196"/>
    </source>
</evidence>
<evidence type="ECO:0000313" key="8">
    <source>
        <dbReference type="Proteomes" id="UP001597557"/>
    </source>
</evidence>
<reference evidence="8" key="1">
    <citation type="journal article" date="2019" name="Int. J. Syst. Evol. Microbiol.">
        <title>The Global Catalogue of Microorganisms (GCM) 10K type strain sequencing project: providing services to taxonomists for standard genome sequencing and annotation.</title>
        <authorList>
            <consortium name="The Broad Institute Genomics Platform"/>
            <consortium name="The Broad Institute Genome Sequencing Center for Infectious Disease"/>
            <person name="Wu L."/>
            <person name="Ma J."/>
        </authorList>
    </citation>
    <scope>NUCLEOTIDE SEQUENCE [LARGE SCALE GENOMIC DNA]</scope>
    <source>
        <strain evidence="8">KCTC 22437</strain>
    </source>
</reference>
<keyword evidence="2" id="KW-0201">Cytochrome c-type biogenesis</keyword>
<evidence type="ECO:0000256" key="5">
    <source>
        <dbReference type="SAM" id="SignalP"/>
    </source>
</evidence>
<organism evidence="7 8">
    <name type="scientific">Mucilaginibacter ximonensis</name>
    <dbReference type="NCBI Taxonomy" id="538021"/>
    <lineage>
        <taxon>Bacteria</taxon>
        <taxon>Pseudomonadati</taxon>
        <taxon>Bacteroidota</taxon>
        <taxon>Sphingobacteriia</taxon>
        <taxon>Sphingobacteriales</taxon>
        <taxon>Sphingobacteriaceae</taxon>
        <taxon>Mucilaginibacter</taxon>
    </lineage>
</organism>
<dbReference type="InterPro" id="IPR036249">
    <property type="entry name" value="Thioredoxin-like_sf"/>
</dbReference>
<dbReference type="InterPro" id="IPR013766">
    <property type="entry name" value="Thioredoxin_domain"/>
</dbReference>
<evidence type="ECO:0000313" key="7">
    <source>
        <dbReference type="EMBL" id="MFD2872869.1"/>
    </source>
</evidence>
<dbReference type="SUPFAM" id="SSF52833">
    <property type="entry name" value="Thioredoxin-like"/>
    <property type="match status" value="1"/>
</dbReference>
<evidence type="ECO:0000259" key="6">
    <source>
        <dbReference type="PROSITE" id="PS51352"/>
    </source>
</evidence>
<dbReference type="PROSITE" id="PS51352">
    <property type="entry name" value="THIOREDOXIN_2"/>
    <property type="match status" value="1"/>
</dbReference>
<comment type="subcellular location">
    <subcellularLocation>
        <location evidence="1">Cell envelope</location>
    </subcellularLocation>
</comment>
<evidence type="ECO:0000256" key="4">
    <source>
        <dbReference type="ARBA" id="ARBA00023284"/>
    </source>
</evidence>
<proteinExistence type="predicted"/>
<gene>
    <name evidence="7" type="ORF">ACFS5N_10350</name>
</gene>
<dbReference type="Pfam" id="PF00578">
    <property type="entry name" value="AhpC-TSA"/>
    <property type="match status" value="1"/>
</dbReference>